<dbReference type="PANTHER" id="PTHR43429:SF3">
    <property type="entry name" value="NITRITE REDUCTASE [NAD(P)H]"/>
    <property type="match status" value="1"/>
</dbReference>
<evidence type="ECO:0000259" key="9">
    <source>
        <dbReference type="Pfam" id="PF18113"/>
    </source>
</evidence>
<sequence>MKPIVIIGSGISAYSVAREFRKINEKTPLHIISMDSADNYSKPMLSNALANSKNATNLVMAESAKMAEQLSAKISANTLVHAIDTEKQTVNLASEVIPYSKLVLALGAKPIRLSINGDAAEQVLAVNNLTDYAKFRKAIKGKKDIVILGPGLIGCEFANDLVQNKFNVTVVGPDKYPLERMLPQAAGRHLQSELENLGIKFKLETTVEAINFSESQLQLQLADEVFLLKADVVLSAIGLKSEVFLASEANIIVNKGIVVDKTLQTSAENVYALGDCAEVNGLVLPYIMPIMNSARALAQTLSGNITEVSYPAMPVVIKTPACPIAVASPANESDGEWQIDENDEGVKACFYQSENLTGFVLTGERVSEKQSLTKDLPAYF</sequence>
<keyword evidence="6 10" id="KW-0560">Oxidoreductase</keyword>
<reference evidence="10" key="1">
    <citation type="submission" date="2018-06" db="EMBL/GenBank/DDBJ databases">
        <authorList>
            <person name="Zhirakovskaya E."/>
        </authorList>
    </citation>
    <scope>NUCLEOTIDE SEQUENCE</scope>
</reference>
<organism evidence="10">
    <name type="scientific">hydrothermal vent metagenome</name>
    <dbReference type="NCBI Taxonomy" id="652676"/>
    <lineage>
        <taxon>unclassified sequences</taxon>
        <taxon>metagenomes</taxon>
        <taxon>ecological metagenomes</taxon>
    </lineage>
</organism>
<evidence type="ECO:0000256" key="5">
    <source>
        <dbReference type="ARBA" id="ARBA00022827"/>
    </source>
</evidence>
<dbReference type="SUPFAM" id="SSF51905">
    <property type="entry name" value="FAD/NAD(P)-binding domain"/>
    <property type="match status" value="1"/>
</dbReference>
<dbReference type="PRINTS" id="PR00411">
    <property type="entry name" value="PNDRDTASEI"/>
</dbReference>
<accession>A0A3B1AKZ9</accession>
<keyword evidence="7" id="KW-0520">NAD</keyword>
<dbReference type="Gene3D" id="3.50.50.60">
    <property type="entry name" value="FAD/NAD(P)-binding domain"/>
    <property type="match status" value="2"/>
</dbReference>
<evidence type="ECO:0000259" key="8">
    <source>
        <dbReference type="Pfam" id="PF07992"/>
    </source>
</evidence>
<dbReference type="InterPro" id="IPR036188">
    <property type="entry name" value="FAD/NAD-bd_sf"/>
</dbReference>
<dbReference type="AlphaFoldDB" id="A0A3B1AKZ9"/>
<dbReference type="PRINTS" id="PR00368">
    <property type="entry name" value="FADPNR"/>
</dbReference>
<dbReference type="InterPro" id="IPR050260">
    <property type="entry name" value="FAD-bd_OxRdtase"/>
</dbReference>
<dbReference type="InterPro" id="IPR041364">
    <property type="entry name" value="Rbx-bd"/>
</dbReference>
<proteinExistence type="predicted"/>
<dbReference type="Pfam" id="PF18113">
    <property type="entry name" value="Rbx_binding"/>
    <property type="match status" value="1"/>
</dbReference>
<feature type="domain" description="Rubredoxin binding" evidence="9">
    <location>
        <begin position="307"/>
        <end position="376"/>
    </location>
</feature>
<dbReference type="Gene3D" id="3.30.390.120">
    <property type="match status" value="1"/>
</dbReference>
<dbReference type="PANTHER" id="PTHR43429">
    <property type="entry name" value="PYRIDINE NUCLEOTIDE-DISULFIDE OXIDOREDUCTASE DOMAIN-CONTAINING"/>
    <property type="match status" value="1"/>
</dbReference>
<keyword evidence="3" id="KW-0963">Cytoplasm</keyword>
<comment type="cofactor">
    <cofactor evidence="1">
        <name>FAD</name>
        <dbReference type="ChEBI" id="CHEBI:57692"/>
    </cofactor>
</comment>
<evidence type="ECO:0000313" key="10">
    <source>
        <dbReference type="EMBL" id="VAX00108.1"/>
    </source>
</evidence>
<keyword evidence="5" id="KW-0274">FAD</keyword>
<evidence type="ECO:0000256" key="7">
    <source>
        <dbReference type="ARBA" id="ARBA00023027"/>
    </source>
</evidence>
<protein>
    <submittedName>
        <fullName evidence="10">Rubredoxin-NAD(+) reductase</fullName>
        <ecNumber evidence="10">1.18.1.1</ecNumber>
    </submittedName>
</protein>
<evidence type="ECO:0000256" key="2">
    <source>
        <dbReference type="ARBA" id="ARBA00004496"/>
    </source>
</evidence>
<evidence type="ECO:0000256" key="6">
    <source>
        <dbReference type="ARBA" id="ARBA00023002"/>
    </source>
</evidence>
<dbReference type="Pfam" id="PF07992">
    <property type="entry name" value="Pyr_redox_2"/>
    <property type="match status" value="1"/>
</dbReference>
<feature type="domain" description="FAD/NAD(P)-binding" evidence="8">
    <location>
        <begin position="3"/>
        <end position="284"/>
    </location>
</feature>
<dbReference type="GO" id="GO:0015044">
    <property type="term" value="F:rubredoxin-NAD+ reductase activity"/>
    <property type="evidence" value="ECO:0007669"/>
    <property type="project" value="UniProtKB-EC"/>
</dbReference>
<evidence type="ECO:0000256" key="4">
    <source>
        <dbReference type="ARBA" id="ARBA00022630"/>
    </source>
</evidence>
<dbReference type="GO" id="GO:0005737">
    <property type="term" value="C:cytoplasm"/>
    <property type="evidence" value="ECO:0007669"/>
    <property type="project" value="UniProtKB-SubCell"/>
</dbReference>
<keyword evidence="4" id="KW-0285">Flavoprotein</keyword>
<evidence type="ECO:0000256" key="3">
    <source>
        <dbReference type="ARBA" id="ARBA00022490"/>
    </source>
</evidence>
<name>A0A3B1AKZ9_9ZZZZ</name>
<dbReference type="InterPro" id="IPR023753">
    <property type="entry name" value="FAD/NAD-binding_dom"/>
</dbReference>
<gene>
    <name evidence="10" type="ORF">MNBD_GAMMA22-1133</name>
</gene>
<comment type="subcellular location">
    <subcellularLocation>
        <location evidence="2">Cytoplasm</location>
    </subcellularLocation>
</comment>
<evidence type="ECO:0000256" key="1">
    <source>
        <dbReference type="ARBA" id="ARBA00001974"/>
    </source>
</evidence>
<dbReference type="EMBL" id="UOFS01000042">
    <property type="protein sequence ID" value="VAX00108.1"/>
    <property type="molecule type" value="Genomic_DNA"/>
</dbReference>
<dbReference type="EC" id="1.18.1.1" evidence="10"/>